<comment type="similarity">
    <text evidence="1">Belongs to the anhydro-N-acetylmuramic acid kinase family.</text>
</comment>
<dbReference type="GO" id="GO:0005524">
    <property type="term" value="F:ATP binding"/>
    <property type="evidence" value="ECO:0007669"/>
    <property type="project" value="UniProtKB-UniRule"/>
</dbReference>
<dbReference type="GO" id="GO:0016301">
    <property type="term" value="F:kinase activity"/>
    <property type="evidence" value="ECO:0007669"/>
    <property type="project" value="UniProtKB-KW"/>
</dbReference>
<dbReference type="HAMAP" id="MF_01270">
    <property type="entry name" value="AnhMurNAc_kinase"/>
    <property type="match status" value="1"/>
</dbReference>
<evidence type="ECO:0000256" key="1">
    <source>
        <dbReference type="HAMAP-Rule" id="MF_01270"/>
    </source>
</evidence>
<dbReference type="Pfam" id="PF03702">
    <property type="entry name" value="AnmK"/>
    <property type="match status" value="1"/>
</dbReference>
<dbReference type="UniPathway" id="UPA00343"/>
<dbReference type="PANTHER" id="PTHR30605:SF0">
    <property type="entry name" value="ANHYDRO-N-ACETYLMURAMIC ACID KINASE"/>
    <property type="match status" value="1"/>
</dbReference>
<keyword evidence="1" id="KW-0119">Carbohydrate metabolism</keyword>
<dbReference type="GO" id="GO:0016773">
    <property type="term" value="F:phosphotransferase activity, alcohol group as acceptor"/>
    <property type="evidence" value="ECO:0007669"/>
    <property type="project" value="UniProtKB-UniRule"/>
</dbReference>
<comment type="catalytic activity">
    <reaction evidence="1">
        <text>1,6-anhydro-N-acetyl-beta-muramate + ATP + H2O = N-acetyl-D-muramate 6-phosphate + ADP + H(+)</text>
        <dbReference type="Rhea" id="RHEA:24952"/>
        <dbReference type="ChEBI" id="CHEBI:15377"/>
        <dbReference type="ChEBI" id="CHEBI:15378"/>
        <dbReference type="ChEBI" id="CHEBI:30616"/>
        <dbReference type="ChEBI" id="CHEBI:58690"/>
        <dbReference type="ChEBI" id="CHEBI:58722"/>
        <dbReference type="ChEBI" id="CHEBI:456216"/>
        <dbReference type="EC" id="2.7.1.170"/>
    </reaction>
</comment>
<keyword evidence="1 2" id="KW-0808">Transferase</keyword>
<dbReference type="NCBIfam" id="NF007139">
    <property type="entry name" value="PRK09585.1-3"/>
    <property type="match status" value="1"/>
</dbReference>
<protein>
    <recommendedName>
        <fullName evidence="1">Anhydro-N-acetylmuramic acid kinase</fullName>
        <ecNumber evidence="1">2.7.1.170</ecNumber>
    </recommendedName>
    <alternativeName>
        <fullName evidence="1">AnhMurNAc kinase</fullName>
    </alternativeName>
</protein>
<gene>
    <name evidence="1" type="primary">anmK</name>
    <name evidence="2" type="ORF">soil367_02655</name>
</gene>
<proteinExistence type="inferred from homology"/>
<dbReference type="RefSeq" id="WP_136546647.1">
    <property type="nucleotide sequence ID" value="NZ_CP031093.1"/>
</dbReference>
<feature type="binding site" evidence="1">
    <location>
        <begin position="12"/>
        <end position="19"/>
    </location>
    <ligand>
        <name>ATP</name>
        <dbReference type="ChEBI" id="CHEBI:30616"/>
    </ligand>
</feature>
<dbReference type="EMBL" id="CP031093">
    <property type="protein sequence ID" value="QCF24935.1"/>
    <property type="molecule type" value="Genomic_DNA"/>
</dbReference>
<name>A0A4P7XEA1_9ALTE</name>
<comment type="pathway">
    <text evidence="1">Amino-sugar metabolism; 1,6-anhydro-N-acetylmuramate degradation.</text>
</comment>
<evidence type="ECO:0000313" key="3">
    <source>
        <dbReference type="Proteomes" id="UP000298049"/>
    </source>
</evidence>
<dbReference type="PANTHER" id="PTHR30605">
    <property type="entry name" value="ANHYDRO-N-ACETYLMURAMIC ACID KINASE"/>
    <property type="match status" value="1"/>
</dbReference>
<dbReference type="CDD" id="cd24050">
    <property type="entry name" value="ASKHA_NBD_ANMK"/>
    <property type="match status" value="1"/>
</dbReference>
<dbReference type="OrthoDB" id="9763949at2"/>
<accession>A0A4P7XEA1</accession>
<dbReference type="UniPathway" id="UPA00544"/>
<dbReference type="InterPro" id="IPR043129">
    <property type="entry name" value="ATPase_NBD"/>
</dbReference>
<dbReference type="Proteomes" id="UP000298049">
    <property type="component" value="Chromosome"/>
</dbReference>
<keyword evidence="1 2" id="KW-0418">Kinase</keyword>
<dbReference type="GO" id="GO:0009254">
    <property type="term" value="P:peptidoglycan turnover"/>
    <property type="evidence" value="ECO:0007669"/>
    <property type="project" value="UniProtKB-UniRule"/>
</dbReference>
<keyword evidence="1" id="KW-0067">ATP-binding</keyword>
<dbReference type="GO" id="GO:0097175">
    <property type="term" value="P:1,6-anhydro-N-acetyl-beta-muramic acid catabolic process"/>
    <property type="evidence" value="ECO:0007669"/>
    <property type="project" value="UniProtKB-UniRule"/>
</dbReference>
<comment type="pathway">
    <text evidence="1">Cell wall biogenesis; peptidoglycan recycling.</text>
</comment>
<dbReference type="AlphaFoldDB" id="A0A4P7XEA1"/>
<comment type="function">
    <text evidence="1">Catalyzes the specific phosphorylation of 1,6-anhydro-N-acetylmuramic acid (anhMurNAc) with the simultaneous cleavage of the 1,6-anhydro ring, generating MurNAc-6-P. Is required for the utilization of anhMurNAc either imported from the medium or derived from its own cell wall murein, and thus plays a role in cell wall recycling.</text>
</comment>
<evidence type="ECO:0000313" key="2">
    <source>
        <dbReference type="EMBL" id="QCF24935.1"/>
    </source>
</evidence>
<dbReference type="Gene3D" id="3.30.420.40">
    <property type="match status" value="2"/>
</dbReference>
<organism evidence="2 3">
    <name type="scientific">Hydrocarboniclastica marina</name>
    <dbReference type="NCBI Taxonomy" id="2259620"/>
    <lineage>
        <taxon>Bacteria</taxon>
        <taxon>Pseudomonadati</taxon>
        <taxon>Pseudomonadota</taxon>
        <taxon>Gammaproteobacteria</taxon>
        <taxon>Alteromonadales</taxon>
        <taxon>Alteromonadaceae</taxon>
        <taxon>Hydrocarboniclastica</taxon>
    </lineage>
</organism>
<reference evidence="2 3" key="1">
    <citation type="submission" date="2018-07" db="EMBL/GenBank/DDBJ databases">
        <title>Marsedoiliclastica nanhaica gen. nov. sp. nov., a novel marine hydrocarbonoclastic bacterium isolated from an in-situ enriched hydrocarbon-degrading consortium in deep-sea sediment.</title>
        <authorList>
            <person name="Dong C."/>
            <person name="Ma T."/>
            <person name="Liu R."/>
            <person name="Shao Z."/>
        </authorList>
    </citation>
    <scope>NUCLEOTIDE SEQUENCE [LARGE SCALE GENOMIC DNA]</scope>
    <source>
        <strain evidence="3">soil36-7</strain>
    </source>
</reference>
<dbReference type="GO" id="GO:0006040">
    <property type="term" value="P:amino sugar metabolic process"/>
    <property type="evidence" value="ECO:0007669"/>
    <property type="project" value="InterPro"/>
</dbReference>
<dbReference type="InterPro" id="IPR005338">
    <property type="entry name" value="Anhydro_N_Ac-Mur_kinase"/>
</dbReference>
<dbReference type="SUPFAM" id="SSF53067">
    <property type="entry name" value="Actin-like ATPase domain"/>
    <property type="match status" value="1"/>
</dbReference>
<sequence>MNNEHFVGLMSGTSMDAIDAVVVRTGSVNFEVLSVHSRAYPSQLRARLDRAIRNDATPDELGRLDRLVGEAFAQCALQALEKTGIPAEAVRAIGTHGQTIRHAPDGPEGFTLQIGDPNIIAERTGITTVGDFRRRDVAAGGQGAPLAPAFHQWFFRGASERRALLNLGGIANLTLIPAAQDETELDSTAVHGFDTGPANTLLDSWHHAHRTAPYDTDGLWARSGQVNTPLLQSMLSDPFFQRAAPKSTGREHFNLGWIHAHLQGQPAIAAADVQRTLLELTSVSIARAFEALPPANVFLCGGGCRNVFLVERLNALMPGRNVATTAVLGLVPEAVEGAAFAWLARQTIEGKPGNVASSTGAAGPRILGVIYPG</sequence>
<dbReference type="EC" id="2.7.1.170" evidence="1"/>
<dbReference type="KEGG" id="hmi:soil367_02655"/>
<keyword evidence="1" id="KW-0547">Nucleotide-binding</keyword>
<keyword evidence="3" id="KW-1185">Reference proteome</keyword>